<reference evidence="7 8" key="1">
    <citation type="submission" date="2016-08" db="EMBL/GenBank/DDBJ databases">
        <title>Novel Firmicute Genomes.</title>
        <authorList>
            <person name="Poppleton D.I."/>
            <person name="Gribaldo S."/>
        </authorList>
    </citation>
    <scope>NUCLEOTIDE SEQUENCE [LARGE SCALE GENOMIC DNA]</scope>
    <source>
        <strain evidence="7 8">RAOx-1</strain>
    </source>
</reference>
<dbReference type="PANTHER" id="PTHR13353:SF5">
    <property type="entry name" value="TRANSMEMBRANE PROTEIN 19"/>
    <property type="match status" value="1"/>
</dbReference>
<dbReference type="Pfam" id="PF01940">
    <property type="entry name" value="DUF92"/>
    <property type="match status" value="1"/>
</dbReference>
<evidence type="ECO:0000256" key="2">
    <source>
        <dbReference type="ARBA" id="ARBA00009012"/>
    </source>
</evidence>
<evidence type="ECO:0000313" key="8">
    <source>
        <dbReference type="Proteomes" id="UP000284219"/>
    </source>
</evidence>
<dbReference type="PANTHER" id="PTHR13353">
    <property type="entry name" value="TRANSMEMBRANE PROTEIN 19"/>
    <property type="match status" value="1"/>
</dbReference>
<feature type="transmembrane region" description="Helical" evidence="6">
    <location>
        <begin position="111"/>
        <end position="134"/>
    </location>
</feature>
<dbReference type="GO" id="GO:0016020">
    <property type="term" value="C:membrane"/>
    <property type="evidence" value="ECO:0007669"/>
    <property type="project" value="UniProtKB-SubCell"/>
</dbReference>
<evidence type="ECO:0000256" key="1">
    <source>
        <dbReference type="ARBA" id="ARBA00004141"/>
    </source>
</evidence>
<comment type="caution">
    <text evidence="7">The sequence shown here is derived from an EMBL/GenBank/DDBJ whole genome shotgun (WGS) entry which is preliminary data.</text>
</comment>
<feature type="transmembrane region" description="Helical" evidence="6">
    <location>
        <begin position="44"/>
        <end position="63"/>
    </location>
</feature>
<comment type="similarity">
    <text evidence="2">Belongs to the TMEM19 family.</text>
</comment>
<sequence>MSLLSGFLFSFLIAAFAYQKRSLSKSGAVAAIVVGTNVYAFGSLFWYGLLLTFFISSSALSRLKKQKKDVVAKDLFEKTGQRDVMQVLANGGLGTLFVWFAAASMDTLPWMVAYVGVIAAVNADTWGTELGVLSRGKPRHILTGRLVEKGTSGGISVWGTLGTALGGLWIGLFASLFQLILAENGWQLFWLWIGLLSGLLGALIDSVLGATVQLMYGCSICGGETERCEHCGAKTRRIRGVGGCNNDAVNLLSSAAGGLIAWLCWRVIGF</sequence>
<feature type="transmembrane region" description="Helical" evidence="6">
    <location>
        <begin position="155"/>
        <end position="177"/>
    </location>
</feature>
<accession>A0A419SP14</accession>
<gene>
    <name evidence="7" type="ORF">BEP19_01650</name>
</gene>
<protein>
    <recommendedName>
        <fullName evidence="9">DUF92 domain-containing protein</fullName>
    </recommendedName>
</protein>
<evidence type="ECO:0000256" key="6">
    <source>
        <dbReference type="SAM" id="Phobius"/>
    </source>
</evidence>
<evidence type="ECO:0000256" key="5">
    <source>
        <dbReference type="ARBA" id="ARBA00023136"/>
    </source>
</evidence>
<keyword evidence="4 6" id="KW-1133">Transmembrane helix</keyword>
<dbReference type="InterPro" id="IPR002794">
    <property type="entry name" value="DUF92_TMEM19"/>
</dbReference>
<evidence type="ECO:0000256" key="4">
    <source>
        <dbReference type="ARBA" id="ARBA00022989"/>
    </source>
</evidence>
<keyword evidence="3 6" id="KW-0812">Transmembrane</keyword>
<feature type="transmembrane region" description="Helical" evidence="6">
    <location>
        <begin position="84"/>
        <end position="105"/>
    </location>
</feature>
<name>A0A419SP14_9BACL</name>
<dbReference type="Proteomes" id="UP000284219">
    <property type="component" value="Unassembled WGS sequence"/>
</dbReference>
<evidence type="ECO:0008006" key="9">
    <source>
        <dbReference type="Google" id="ProtNLM"/>
    </source>
</evidence>
<comment type="subcellular location">
    <subcellularLocation>
        <location evidence="1">Membrane</location>
        <topology evidence="1">Multi-pass membrane protein</topology>
    </subcellularLocation>
</comment>
<evidence type="ECO:0000256" key="3">
    <source>
        <dbReference type="ARBA" id="ARBA00022692"/>
    </source>
</evidence>
<feature type="transmembrane region" description="Helical" evidence="6">
    <location>
        <begin position="189"/>
        <end position="208"/>
    </location>
</feature>
<keyword evidence="8" id="KW-1185">Reference proteome</keyword>
<dbReference type="AlphaFoldDB" id="A0A419SP14"/>
<organism evidence="7 8">
    <name type="scientific">Ammoniphilus oxalaticus</name>
    <dbReference type="NCBI Taxonomy" id="66863"/>
    <lineage>
        <taxon>Bacteria</taxon>
        <taxon>Bacillati</taxon>
        <taxon>Bacillota</taxon>
        <taxon>Bacilli</taxon>
        <taxon>Bacillales</taxon>
        <taxon>Paenibacillaceae</taxon>
        <taxon>Aneurinibacillus group</taxon>
        <taxon>Ammoniphilus</taxon>
    </lineage>
</organism>
<proteinExistence type="inferred from homology"/>
<keyword evidence="5 6" id="KW-0472">Membrane</keyword>
<evidence type="ECO:0000313" key="7">
    <source>
        <dbReference type="EMBL" id="RKD26036.1"/>
    </source>
</evidence>
<dbReference type="EMBL" id="MCHY01000006">
    <property type="protein sequence ID" value="RKD26036.1"/>
    <property type="molecule type" value="Genomic_DNA"/>
</dbReference>